<keyword evidence="2" id="KW-1185">Reference proteome</keyword>
<organism evidence="1 2">
    <name type="scientific">Streptomyces durocortorensis</name>
    <dbReference type="NCBI Taxonomy" id="2811104"/>
    <lineage>
        <taxon>Bacteria</taxon>
        <taxon>Bacillati</taxon>
        <taxon>Actinomycetota</taxon>
        <taxon>Actinomycetes</taxon>
        <taxon>Kitasatosporales</taxon>
        <taxon>Streptomycetaceae</taxon>
        <taxon>Streptomyces</taxon>
    </lineage>
</organism>
<gene>
    <name evidence="1" type="ORF">RI138_04340</name>
</gene>
<name>A0ABY9VQP2_9ACTN</name>
<evidence type="ECO:0000313" key="2">
    <source>
        <dbReference type="Proteomes" id="UP001303236"/>
    </source>
</evidence>
<dbReference type="EMBL" id="CP134500">
    <property type="protein sequence ID" value="WNF26098.1"/>
    <property type="molecule type" value="Genomic_DNA"/>
</dbReference>
<reference evidence="1 2" key="1">
    <citation type="submission" date="2023-09" db="EMBL/GenBank/DDBJ databases">
        <title>Genome completion map analysis of the actinomycetes C11-1.</title>
        <authorList>
            <person name="Qin P."/>
            <person name="Guan P."/>
        </authorList>
    </citation>
    <scope>NUCLEOTIDE SEQUENCE [LARGE SCALE GENOMIC DNA]</scope>
    <source>
        <strain evidence="1 2">C11-1</strain>
    </source>
</reference>
<proteinExistence type="predicted"/>
<sequence>MLIGTPGADLLRWPLVVGHLHDTVVEEALDNLHRSSGDRVAWPASRSCWVRLLHRLVLTSGNVPRRARLRERRARR</sequence>
<evidence type="ECO:0000313" key="1">
    <source>
        <dbReference type="EMBL" id="WNF26098.1"/>
    </source>
</evidence>
<dbReference type="Proteomes" id="UP001303236">
    <property type="component" value="Chromosome"/>
</dbReference>
<accession>A0ABY9VQP2</accession>
<protein>
    <submittedName>
        <fullName evidence="1">Uncharacterized protein</fullName>
    </submittedName>
</protein>